<dbReference type="EMBL" id="CDSF01000077">
    <property type="protein sequence ID" value="CEO96842.1"/>
    <property type="molecule type" value="Genomic_DNA"/>
</dbReference>
<protein>
    <submittedName>
        <fullName evidence="1">Uncharacterized protein</fullName>
    </submittedName>
</protein>
<evidence type="ECO:0000313" key="1">
    <source>
        <dbReference type="EMBL" id="CEO96842.1"/>
    </source>
</evidence>
<reference evidence="2 4" key="2">
    <citation type="submission" date="2018-03" db="EMBL/GenBank/DDBJ databases">
        <authorList>
            <person name="Fogelqvist J."/>
        </authorList>
    </citation>
    <scope>NUCLEOTIDE SEQUENCE [LARGE SCALE GENOMIC DNA]</scope>
</reference>
<gene>
    <name evidence="1" type="ORF">PBRA_005446</name>
    <name evidence="2" type="ORF">PLBR_LOCUS9016</name>
</gene>
<evidence type="ECO:0000313" key="2">
    <source>
        <dbReference type="EMBL" id="SPR01801.1"/>
    </source>
</evidence>
<accession>A0A0G4INV6</accession>
<dbReference type="Proteomes" id="UP000039324">
    <property type="component" value="Unassembled WGS sequence"/>
</dbReference>
<sequence length="312" mass="34044">MPGGRLNLNWVGSGEPNRHSVQWLSTSDMVGAGGVDRVAAILAGVVACSIAGAVQDRFCDPFVAAPADPDADLRDCALADGITRVAFRCFQDRPLPTSTPASGVDLSTLDYNWDAEYVRIVLDMLDAGRGANASESRHSLQDALMKVIARYPSRREHALAWVIGTLLDDIERDRVPASSVGVAVDVALNTIPNFRVLLLKFALDKGSQPLVEVFMRSQEILGRPFPAAYLFHALRLSMRLIANEQHGIHRIAALLLARVGFGREAGQWLQGTLETRKACWNSVLQRTRPYKPTVPIDPASTSSVPTLIRQCH</sequence>
<keyword evidence="3" id="KW-1185">Reference proteome</keyword>
<proteinExistence type="predicted"/>
<dbReference type="AlphaFoldDB" id="A0A0G4INV6"/>
<name>A0A0G4INV6_PLABS</name>
<reference evidence="1 3" key="1">
    <citation type="submission" date="2015-02" db="EMBL/GenBank/DDBJ databases">
        <authorList>
            <person name="Chooi Y.-H."/>
        </authorList>
    </citation>
    <scope>NUCLEOTIDE SEQUENCE [LARGE SCALE GENOMIC DNA]</scope>
    <source>
        <strain evidence="1">E3</strain>
    </source>
</reference>
<keyword evidence="2" id="KW-0496">Mitochondrion</keyword>
<evidence type="ECO:0000313" key="4">
    <source>
        <dbReference type="Proteomes" id="UP000290189"/>
    </source>
</evidence>
<dbReference type="Proteomes" id="UP000290189">
    <property type="component" value="Unassembled WGS sequence"/>
</dbReference>
<evidence type="ECO:0000313" key="3">
    <source>
        <dbReference type="Proteomes" id="UP000039324"/>
    </source>
</evidence>
<geneLocation type="mitochondrion" evidence="2"/>
<dbReference type="EMBL" id="OVEO01000019">
    <property type="protein sequence ID" value="SPR01801.1"/>
    <property type="molecule type" value="Genomic_DNA"/>
</dbReference>
<organism evidence="1 3">
    <name type="scientific">Plasmodiophora brassicae</name>
    <name type="common">Clubroot disease agent</name>
    <dbReference type="NCBI Taxonomy" id="37360"/>
    <lineage>
        <taxon>Eukaryota</taxon>
        <taxon>Sar</taxon>
        <taxon>Rhizaria</taxon>
        <taxon>Endomyxa</taxon>
        <taxon>Phytomyxea</taxon>
        <taxon>Plasmodiophorida</taxon>
        <taxon>Plasmodiophoridae</taxon>
        <taxon>Plasmodiophora</taxon>
    </lineage>
</organism>